<proteinExistence type="predicted"/>
<protein>
    <submittedName>
        <fullName evidence="1">Uncharacterized protein</fullName>
    </submittedName>
</protein>
<comment type="caution">
    <text evidence="1">The sequence shown here is derived from an EMBL/GenBank/DDBJ whole genome shotgun (WGS) entry which is preliminary data.</text>
</comment>
<dbReference type="EMBL" id="BARW01033251">
    <property type="protein sequence ID" value="GAJ07752.1"/>
    <property type="molecule type" value="Genomic_DNA"/>
</dbReference>
<dbReference type="AlphaFoldDB" id="X1UVW0"/>
<gene>
    <name evidence="1" type="ORF">S12H4_52407</name>
</gene>
<name>X1UVW0_9ZZZZ</name>
<reference evidence="1" key="1">
    <citation type="journal article" date="2014" name="Front. Microbiol.">
        <title>High frequency of phylogenetically diverse reductive dehalogenase-homologous genes in deep subseafloor sedimentary metagenomes.</title>
        <authorList>
            <person name="Kawai M."/>
            <person name="Futagami T."/>
            <person name="Toyoda A."/>
            <person name="Takaki Y."/>
            <person name="Nishi S."/>
            <person name="Hori S."/>
            <person name="Arai W."/>
            <person name="Tsubouchi T."/>
            <person name="Morono Y."/>
            <person name="Uchiyama I."/>
            <person name="Ito T."/>
            <person name="Fujiyama A."/>
            <person name="Inagaki F."/>
            <person name="Takami H."/>
        </authorList>
    </citation>
    <scope>NUCLEOTIDE SEQUENCE</scope>
    <source>
        <strain evidence="1">Expedition CK06-06</strain>
    </source>
</reference>
<evidence type="ECO:0000313" key="1">
    <source>
        <dbReference type="EMBL" id="GAJ07752.1"/>
    </source>
</evidence>
<organism evidence="1">
    <name type="scientific">marine sediment metagenome</name>
    <dbReference type="NCBI Taxonomy" id="412755"/>
    <lineage>
        <taxon>unclassified sequences</taxon>
        <taxon>metagenomes</taxon>
        <taxon>ecological metagenomes</taxon>
    </lineage>
</organism>
<feature type="non-terminal residue" evidence="1">
    <location>
        <position position="1"/>
    </location>
</feature>
<accession>X1UVW0</accession>
<sequence length="83" mass="9782">RETALKGGFLPMCEFDGENDAVFPEYDNEGNRFGEYVMDRGVHADLPLENIDKIFKEKYPFYVLYKKGHNLKQIKEKTLTYKK</sequence>